<dbReference type="InterPro" id="IPR052163">
    <property type="entry name" value="DGC-Regulatory_Protein"/>
</dbReference>
<dbReference type="InterPro" id="IPR000700">
    <property type="entry name" value="PAS-assoc_C"/>
</dbReference>
<dbReference type="SMART" id="SM00086">
    <property type="entry name" value="PAC"/>
    <property type="match status" value="2"/>
</dbReference>
<dbReference type="InterPro" id="IPR000160">
    <property type="entry name" value="GGDEF_dom"/>
</dbReference>
<protein>
    <submittedName>
        <fullName evidence="5">Diguanylate cyclase with PAS/PAC sensor</fullName>
    </submittedName>
</protein>
<dbReference type="Pfam" id="PF00990">
    <property type="entry name" value="GGDEF"/>
    <property type="match status" value="1"/>
</dbReference>
<evidence type="ECO:0000313" key="5">
    <source>
        <dbReference type="EMBL" id="SDK46605.1"/>
    </source>
</evidence>
<feature type="domain" description="PAS" evidence="2">
    <location>
        <begin position="35"/>
        <end position="93"/>
    </location>
</feature>
<dbReference type="Proteomes" id="UP000198525">
    <property type="component" value="Unassembled WGS sequence"/>
</dbReference>
<dbReference type="InterPro" id="IPR001610">
    <property type="entry name" value="PAC"/>
</dbReference>
<dbReference type="PANTHER" id="PTHR46663:SF3">
    <property type="entry name" value="SLL0267 PROTEIN"/>
    <property type="match status" value="1"/>
</dbReference>
<feature type="domain" description="GGDEF" evidence="4">
    <location>
        <begin position="313"/>
        <end position="441"/>
    </location>
</feature>
<dbReference type="SUPFAM" id="SSF55785">
    <property type="entry name" value="PYP-like sensor domain (PAS domain)"/>
    <property type="match status" value="2"/>
</dbReference>
<dbReference type="CDD" id="cd01949">
    <property type="entry name" value="GGDEF"/>
    <property type="match status" value="1"/>
</dbReference>
<sequence>MASNGLDTAPGNDFRPPRAFRDIHANADLDTLREKFYQLYIAVEQSPAATAITDTEGRIEYVNQRFLDVTGFSREELLGKTPAMIQSGMTPEDVYRDMWQTLRSGRVWKGELQNRKKNGELYWESEVITPVRDDRGRVVNFVAVKEDITERKRQEDELKVMASVFETGQATLITDPDMCIEKVNQAFTDITGYRAEEVIGQTPRLFKSGVHDQAFYARLWDAVLETGHWQGEIWNRNKYGDIYPLWQSITAVRDEAGDIRHFIAVFHSIAERKQMEIELERQATRDHLTGAHNRRAFDRAIRQAIRQAEHSGDGFSLLLFDIDHFKAVNDSYGHDAGDAILKRLATRAGEGLRSTDLLARWGGEEFAILLLDTPLKGATTFAERLREQVAMSRFEGLAITISLGITEYRPGDDLDSLLARADDALYRAKRSGRNTAAVATGQQD</sequence>
<evidence type="ECO:0000256" key="1">
    <source>
        <dbReference type="ARBA" id="ARBA00001946"/>
    </source>
</evidence>
<accession>A0A1G9C5H9</accession>
<evidence type="ECO:0000313" key="6">
    <source>
        <dbReference type="Proteomes" id="UP000198525"/>
    </source>
</evidence>
<dbReference type="OrthoDB" id="5645859at2"/>
<dbReference type="FunFam" id="3.30.70.270:FF:000001">
    <property type="entry name" value="Diguanylate cyclase domain protein"/>
    <property type="match status" value="1"/>
</dbReference>
<comment type="cofactor">
    <cofactor evidence="1">
        <name>Mg(2+)</name>
        <dbReference type="ChEBI" id="CHEBI:18420"/>
    </cofactor>
</comment>
<dbReference type="GO" id="GO:0003824">
    <property type="term" value="F:catalytic activity"/>
    <property type="evidence" value="ECO:0007669"/>
    <property type="project" value="UniProtKB-ARBA"/>
</dbReference>
<dbReference type="InterPro" id="IPR035965">
    <property type="entry name" value="PAS-like_dom_sf"/>
</dbReference>
<dbReference type="STRING" id="376427.SAMN04487954_11722"/>
<dbReference type="PROSITE" id="PS50887">
    <property type="entry name" value="GGDEF"/>
    <property type="match status" value="1"/>
</dbReference>
<dbReference type="RefSeq" id="WP_089688454.1">
    <property type="nucleotide sequence ID" value="NZ_FNES01000017.1"/>
</dbReference>
<dbReference type="PANTHER" id="PTHR46663">
    <property type="entry name" value="DIGUANYLATE CYCLASE DGCT-RELATED"/>
    <property type="match status" value="1"/>
</dbReference>
<dbReference type="InterPro" id="IPR000014">
    <property type="entry name" value="PAS"/>
</dbReference>
<dbReference type="Gene3D" id="3.30.450.20">
    <property type="entry name" value="PAS domain"/>
    <property type="match status" value="2"/>
</dbReference>
<dbReference type="InterPro" id="IPR043128">
    <property type="entry name" value="Rev_trsase/Diguanyl_cyclase"/>
</dbReference>
<dbReference type="Gene3D" id="3.30.70.270">
    <property type="match status" value="1"/>
</dbReference>
<dbReference type="EMBL" id="FNES01000017">
    <property type="protein sequence ID" value="SDK46605.1"/>
    <property type="molecule type" value="Genomic_DNA"/>
</dbReference>
<dbReference type="NCBIfam" id="TIGR00254">
    <property type="entry name" value="GGDEF"/>
    <property type="match status" value="1"/>
</dbReference>
<dbReference type="InterPro" id="IPR029787">
    <property type="entry name" value="Nucleotide_cyclase"/>
</dbReference>
<dbReference type="CDD" id="cd00130">
    <property type="entry name" value="PAS"/>
    <property type="match status" value="2"/>
</dbReference>
<dbReference type="Pfam" id="PF13426">
    <property type="entry name" value="PAS_9"/>
    <property type="match status" value="2"/>
</dbReference>
<gene>
    <name evidence="5" type="ORF">SAMN04487954_11722</name>
</gene>
<dbReference type="PROSITE" id="PS50112">
    <property type="entry name" value="PAS"/>
    <property type="match status" value="2"/>
</dbReference>
<feature type="domain" description="PAC" evidence="3">
    <location>
        <begin position="108"/>
        <end position="160"/>
    </location>
</feature>
<dbReference type="SMART" id="SM00267">
    <property type="entry name" value="GGDEF"/>
    <property type="match status" value="1"/>
</dbReference>
<evidence type="ECO:0000259" key="4">
    <source>
        <dbReference type="PROSITE" id="PS50887"/>
    </source>
</evidence>
<name>A0A1G9C5H9_9GAMM</name>
<evidence type="ECO:0000259" key="2">
    <source>
        <dbReference type="PROSITE" id="PS50112"/>
    </source>
</evidence>
<feature type="domain" description="PAS" evidence="2">
    <location>
        <begin position="154"/>
        <end position="202"/>
    </location>
</feature>
<dbReference type="SUPFAM" id="SSF55073">
    <property type="entry name" value="Nucleotide cyclase"/>
    <property type="match status" value="1"/>
</dbReference>
<dbReference type="PROSITE" id="PS50113">
    <property type="entry name" value="PAC"/>
    <property type="match status" value="2"/>
</dbReference>
<dbReference type="AlphaFoldDB" id="A0A1G9C5H9"/>
<reference evidence="5 6" key="1">
    <citation type="submission" date="2016-10" db="EMBL/GenBank/DDBJ databases">
        <authorList>
            <person name="de Groot N.N."/>
        </authorList>
    </citation>
    <scope>NUCLEOTIDE SEQUENCE [LARGE SCALE GENOMIC DNA]</scope>
    <source>
        <strain evidence="5 6">CGMCC 1.6133</strain>
    </source>
</reference>
<feature type="domain" description="PAC" evidence="3">
    <location>
        <begin position="229"/>
        <end position="281"/>
    </location>
</feature>
<evidence type="ECO:0000259" key="3">
    <source>
        <dbReference type="PROSITE" id="PS50113"/>
    </source>
</evidence>
<organism evidence="5 6">
    <name type="scientific">Billgrantia gudaonensis</name>
    <dbReference type="NCBI Taxonomy" id="376427"/>
    <lineage>
        <taxon>Bacteria</taxon>
        <taxon>Pseudomonadati</taxon>
        <taxon>Pseudomonadota</taxon>
        <taxon>Gammaproteobacteria</taxon>
        <taxon>Oceanospirillales</taxon>
        <taxon>Halomonadaceae</taxon>
        <taxon>Billgrantia</taxon>
    </lineage>
</organism>
<keyword evidence="6" id="KW-1185">Reference proteome</keyword>
<proteinExistence type="predicted"/>
<dbReference type="NCBIfam" id="TIGR00229">
    <property type="entry name" value="sensory_box"/>
    <property type="match status" value="2"/>
</dbReference>
<dbReference type="SMART" id="SM00091">
    <property type="entry name" value="PAS"/>
    <property type="match status" value="2"/>
</dbReference>